<evidence type="ECO:0000313" key="2">
    <source>
        <dbReference type="EMBL" id="CAI8030211.1"/>
    </source>
</evidence>
<name>A0AA35SK59_GEOBA</name>
<reference evidence="2" key="1">
    <citation type="submission" date="2023-03" db="EMBL/GenBank/DDBJ databases">
        <authorList>
            <person name="Steffen K."/>
            <person name="Cardenas P."/>
        </authorList>
    </citation>
    <scope>NUCLEOTIDE SEQUENCE</scope>
</reference>
<comment type="caution">
    <text evidence="2">The sequence shown here is derived from an EMBL/GenBank/DDBJ whole genome shotgun (WGS) entry which is preliminary data.</text>
</comment>
<proteinExistence type="predicted"/>
<gene>
    <name evidence="2" type="ORF">GBAR_LOCUS17134</name>
</gene>
<keyword evidence="3" id="KW-1185">Reference proteome</keyword>
<dbReference type="Proteomes" id="UP001174909">
    <property type="component" value="Unassembled WGS sequence"/>
</dbReference>
<evidence type="ECO:0000313" key="3">
    <source>
        <dbReference type="Proteomes" id="UP001174909"/>
    </source>
</evidence>
<feature type="coiled-coil region" evidence="1">
    <location>
        <begin position="79"/>
        <end position="106"/>
    </location>
</feature>
<organism evidence="2 3">
    <name type="scientific">Geodia barretti</name>
    <name type="common">Barrett's horny sponge</name>
    <dbReference type="NCBI Taxonomy" id="519541"/>
    <lineage>
        <taxon>Eukaryota</taxon>
        <taxon>Metazoa</taxon>
        <taxon>Porifera</taxon>
        <taxon>Demospongiae</taxon>
        <taxon>Heteroscleromorpha</taxon>
        <taxon>Tetractinellida</taxon>
        <taxon>Astrophorina</taxon>
        <taxon>Geodiidae</taxon>
        <taxon>Geodia</taxon>
    </lineage>
</organism>
<keyword evidence="1" id="KW-0175">Coiled coil</keyword>
<dbReference type="AlphaFoldDB" id="A0AA35SK59"/>
<dbReference type="EMBL" id="CASHTH010002465">
    <property type="protein sequence ID" value="CAI8030211.1"/>
    <property type="molecule type" value="Genomic_DNA"/>
</dbReference>
<evidence type="ECO:0000256" key="1">
    <source>
        <dbReference type="SAM" id="Coils"/>
    </source>
</evidence>
<sequence length="127" mass="14868">MEKSKESEMVTELREQVRQRNTELEAVHGDIRSIRDTIRKESQERKKFMSSVIRVDEAAELVTDHEQLRESLQVRQAQLRNLHTGSAQEQRELERVKEQVEELQKCQLKVSGQREQDTLAVEGLTII</sequence>
<accession>A0AA35SK59</accession>
<protein>
    <submittedName>
        <fullName evidence="2">Uncharacterized protein</fullName>
    </submittedName>
</protein>